<evidence type="ECO:0000256" key="6">
    <source>
        <dbReference type="RuleBase" id="RU003983"/>
    </source>
</evidence>
<dbReference type="InterPro" id="IPR051156">
    <property type="entry name" value="Mito/Outer_Membr_Metalloprot"/>
</dbReference>
<evidence type="ECO:0000256" key="5">
    <source>
        <dbReference type="ARBA" id="ARBA00023049"/>
    </source>
</evidence>
<evidence type="ECO:0000313" key="9">
    <source>
        <dbReference type="EMBL" id="GGW53303.1"/>
    </source>
</evidence>
<proteinExistence type="inferred from homology"/>
<dbReference type="GO" id="GO:0006508">
    <property type="term" value="P:proteolysis"/>
    <property type="evidence" value="ECO:0007669"/>
    <property type="project" value="UniProtKB-KW"/>
</dbReference>
<keyword evidence="7" id="KW-0732">Signal</keyword>
<dbReference type="Proteomes" id="UP000634667">
    <property type="component" value="Unassembled WGS sequence"/>
</dbReference>
<dbReference type="PANTHER" id="PTHR22726:SF24">
    <property type="entry name" value="M48 FAMILY METALLOPEPTIDASE"/>
    <property type="match status" value="1"/>
</dbReference>
<organism evidence="9 10">
    <name type="scientific">Alishewanella tabrizica</name>
    <dbReference type="NCBI Taxonomy" id="671278"/>
    <lineage>
        <taxon>Bacteria</taxon>
        <taxon>Pseudomonadati</taxon>
        <taxon>Pseudomonadota</taxon>
        <taxon>Gammaproteobacteria</taxon>
        <taxon>Alteromonadales</taxon>
        <taxon>Alteromonadaceae</taxon>
        <taxon>Alishewanella</taxon>
    </lineage>
</organism>
<evidence type="ECO:0000313" key="10">
    <source>
        <dbReference type="Proteomes" id="UP000634667"/>
    </source>
</evidence>
<dbReference type="InterPro" id="IPR001915">
    <property type="entry name" value="Peptidase_M48"/>
</dbReference>
<evidence type="ECO:0000256" key="1">
    <source>
        <dbReference type="ARBA" id="ARBA00022670"/>
    </source>
</evidence>
<accession>A0ABQ2WG30</accession>
<dbReference type="PROSITE" id="PS51257">
    <property type="entry name" value="PROKAR_LIPOPROTEIN"/>
    <property type="match status" value="1"/>
</dbReference>
<dbReference type="RefSeq" id="WP_189480524.1">
    <property type="nucleotide sequence ID" value="NZ_BMYR01000002.1"/>
</dbReference>
<evidence type="ECO:0000256" key="2">
    <source>
        <dbReference type="ARBA" id="ARBA00022723"/>
    </source>
</evidence>
<dbReference type="GO" id="GO:0008233">
    <property type="term" value="F:peptidase activity"/>
    <property type="evidence" value="ECO:0007669"/>
    <property type="project" value="UniProtKB-KW"/>
</dbReference>
<name>A0ABQ2WG30_9ALTE</name>
<keyword evidence="5 6" id="KW-0482">Metalloprotease</keyword>
<dbReference type="Gene3D" id="3.30.2010.10">
    <property type="entry name" value="Metalloproteases ('zincins'), catalytic domain"/>
    <property type="match status" value="1"/>
</dbReference>
<dbReference type="CDD" id="cd07331">
    <property type="entry name" value="M48C_Oma1_like"/>
    <property type="match status" value="1"/>
</dbReference>
<dbReference type="EMBL" id="BMYR01000002">
    <property type="protein sequence ID" value="GGW53303.1"/>
    <property type="molecule type" value="Genomic_DNA"/>
</dbReference>
<evidence type="ECO:0000256" key="7">
    <source>
        <dbReference type="SAM" id="SignalP"/>
    </source>
</evidence>
<keyword evidence="1 6" id="KW-0645">Protease</keyword>
<evidence type="ECO:0000256" key="4">
    <source>
        <dbReference type="ARBA" id="ARBA00022833"/>
    </source>
</evidence>
<gene>
    <name evidence="9" type="ORF">GCM10008111_06860</name>
</gene>
<feature type="domain" description="Peptidase M48" evidence="8">
    <location>
        <begin position="58"/>
        <end position="243"/>
    </location>
</feature>
<sequence>MLKKLLVTAVCSVLIAACAQSPTGRRQVMLFDNNQLNTMGAQTFEQMKTEEKITTNAATNRYVQCVANALLAVTPDEYRKQNWEVVVFDSEQVNAFALPGGKIGVYTGLLNVAKTPAQLAAVVGHEIGHVMAGHSNERLSTNQFLQAGLALADAGSKAYGVQYQQQLMAALGLGAQVGVALPFSRTHETEADIIGLELMAKAGFDPEDAVVLWRNMAAASGASGPQFLSSHPVPDTRIRTLQQTMPQAATLFTNRKAQGALPNCRRN</sequence>
<dbReference type="Pfam" id="PF01435">
    <property type="entry name" value="Peptidase_M48"/>
    <property type="match status" value="1"/>
</dbReference>
<comment type="cofactor">
    <cofactor evidence="6">
        <name>Zn(2+)</name>
        <dbReference type="ChEBI" id="CHEBI:29105"/>
    </cofactor>
    <text evidence="6">Binds 1 zinc ion per subunit.</text>
</comment>
<keyword evidence="3 6" id="KW-0378">Hydrolase</keyword>
<keyword evidence="4 6" id="KW-0862">Zinc</keyword>
<keyword evidence="10" id="KW-1185">Reference proteome</keyword>
<reference evidence="10" key="1">
    <citation type="journal article" date="2019" name="Int. J. Syst. Evol. Microbiol.">
        <title>The Global Catalogue of Microorganisms (GCM) 10K type strain sequencing project: providing services to taxonomists for standard genome sequencing and annotation.</title>
        <authorList>
            <consortium name="The Broad Institute Genomics Platform"/>
            <consortium name="The Broad Institute Genome Sequencing Center for Infectious Disease"/>
            <person name="Wu L."/>
            <person name="Ma J."/>
        </authorList>
    </citation>
    <scope>NUCLEOTIDE SEQUENCE [LARGE SCALE GENOMIC DNA]</scope>
    <source>
        <strain evidence="10">KCTC 23723</strain>
    </source>
</reference>
<feature type="chain" id="PRO_5046101325" evidence="7">
    <location>
        <begin position="20"/>
        <end position="267"/>
    </location>
</feature>
<feature type="signal peptide" evidence="7">
    <location>
        <begin position="1"/>
        <end position="19"/>
    </location>
</feature>
<evidence type="ECO:0000259" key="8">
    <source>
        <dbReference type="Pfam" id="PF01435"/>
    </source>
</evidence>
<comment type="caution">
    <text evidence="9">The sequence shown here is derived from an EMBL/GenBank/DDBJ whole genome shotgun (WGS) entry which is preliminary data.</text>
</comment>
<dbReference type="PANTHER" id="PTHR22726">
    <property type="entry name" value="METALLOENDOPEPTIDASE OMA1"/>
    <property type="match status" value="1"/>
</dbReference>
<comment type="similarity">
    <text evidence="6">Belongs to the peptidase M48 family.</text>
</comment>
<evidence type="ECO:0000256" key="3">
    <source>
        <dbReference type="ARBA" id="ARBA00022801"/>
    </source>
</evidence>
<keyword evidence="2" id="KW-0479">Metal-binding</keyword>
<protein>
    <submittedName>
        <fullName evidence="9">Zn-dependent protease</fullName>
    </submittedName>
</protein>